<organism evidence="2 3">
    <name type="scientific">Pendulispora rubella</name>
    <dbReference type="NCBI Taxonomy" id="2741070"/>
    <lineage>
        <taxon>Bacteria</taxon>
        <taxon>Pseudomonadati</taxon>
        <taxon>Myxococcota</taxon>
        <taxon>Myxococcia</taxon>
        <taxon>Myxococcales</taxon>
        <taxon>Sorangiineae</taxon>
        <taxon>Pendulisporaceae</taxon>
        <taxon>Pendulispora</taxon>
    </lineage>
</organism>
<sequence length="191" mass="21288">MGATAPRRYKFEDYLLVEEMSPNVKHEFFDGTIYAMAGGSPDHAAMAMSVGALLIAQLGDKPCGVYSSDLRIRVPATGLGTYPDVSVICGKIELDPEDPKKHTATNPTLLVEILSPTTEEYDRTDKLAQYEQIESLQEVVFVAHDTRCIEVVRRMDDSWKHFEYTEGEAELSSIQCKLPLARVYRDPLATA</sequence>
<dbReference type="InterPro" id="IPR008538">
    <property type="entry name" value="Uma2"/>
</dbReference>
<evidence type="ECO:0000313" key="2">
    <source>
        <dbReference type="EMBL" id="WXB03516.1"/>
    </source>
</evidence>
<dbReference type="GO" id="GO:0004519">
    <property type="term" value="F:endonuclease activity"/>
    <property type="evidence" value="ECO:0007669"/>
    <property type="project" value="UniProtKB-KW"/>
</dbReference>
<keyword evidence="2" id="KW-0378">Hydrolase</keyword>
<dbReference type="SUPFAM" id="SSF52980">
    <property type="entry name" value="Restriction endonuclease-like"/>
    <property type="match status" value="1"/>
</dbReference>
<keyword evidence="2" id="KW-0540">Nuclease</keyword>
<dbReference type="EMBL" id="CP089983">
    <property type="protein sequence ID" value="WXB03516.1"/>
    <property type="molecule type" value="Genomic_DNA"/>
</dbReference>
<dbReference type="CDD" id="cd06260">
    <property type="entry name" value="DUF820-like"/>
    <property type="match status" value="1"/>
</dbReference>
<protein>
    <submittedName>
        <fullName evidence="2">Uma2 family endonuclease</fullName>
    </submittedName>
</protein>
<dbReference type="PANTHER" id="PTHR36558:SF1">
    <property type="entry name" value="RESTRICTION ENDONUCLEASE DOMAIN-CONTAINING PROTEIN-RELATED"/>
    <property type="match status" value="1"/>
</dbReference>
<gene>
    <name evidence="2" type="ORF">LVJ94_42260</name>
</gene>
<dbReference type="InterPro" id="IPR011335">
    <property type="entry name" value="Restrct_endonuc-II-like"/>
</dbReference>
<accession>A0ABZ2KXV4</accession>
<evidence type="ECO:0000313" key="3">
    <source>
        <dbReference type="Proteomes" id="UP001374803"/>
    </source>
</evidence>
<dbReference type="InterPro" id="IPR012296">
    <property type="entry name" value="Nuclease_put_TT1808"/>
</dbReference>
<reference evidence="2" key="1">
    <citation type="submission" date="2021-12" db="EMBL/GenBank/DDBJ databases">
        <title>Discovery of the Pendulisporaceae a myxobacterial family with distinct sporulation behavior and unique specialized metabolism.</title>
        <authorList>
            <person name="Garcia R."/>
            <person name="Popoff A."/>
            <person name="Bader C.D."/>
            <person name="Loehr J."/>
            <person name="Walesch S."/>
            <person name="Walt C."/>
            <person name="Boldt J."/>
            <person name="Bunk B."/>
            <person name="Haeckl F.J.F.P.J."/>
            <person name="Gunesch A.P."/>
            <person name="Birkelbach J."/>
            <person name="Nuebel U."/>
            <person name="Pietschmann T."/>
            <person name="Bach T."/>
            <person name="Mueller R."/>
        </authorList>
    </citation>
    <scope>NUCLEOTIDE SEQUENCE</scope>
    <source>
        <strain evidence="2">MSr11367</strain>
    </source>
</reference>
<dbReference type="RefSeq" id="WP_394833146.1">
    <property type="nucleotide sequence ID" value="NZ_CP089929.1"/>
</dbReference>
<name>A0ABZ2KXV4_9BACT</name>
<evidence type="ECO:0000259" key="1">
    <source>
        <dbReference type="Pfam" id="PF05685"/>
    </source>
</evidence>
<dbReference type="Gene3D" id="3.90.1570.10">
    <property type="entry name" value="tt1808, chain A"/>
    <property type="match status" value="1"/>
</dbReference>
<feature type="domain" description="Putative restriction endonuclease" evidence="1">
    <location>
        <begin position="11"/>
        <end position="173"/>
    </location>
</feature>
<proteinExistence type="predicted"/>
<keyword evidence="3" id="KW-1185">Reference proteome</keyword>
<dbReference type="Proteomes" id="UP001374803">
    <property type="component" value="Chromosome"/>
</dbReference>
<keyword evidence="2" id="KW-0255">Endonuclease</keyword>
<dbReference type="Pfam" id="PF05685">
    <property type="entry name" value="Uma2"/>
    <property type="match status" value="1"/>
</dbReference>
<dbReference type="PANTHER" id="PTHR36558">
    <property type="entry name" value="GLR1098 PROTEIN"/>
    <property type="match status" value="1"/>
</dbReference>